<dbReference type="Proteomes" id="UP000828390">
    <property type="component" value="Unassembled WGS sequence"/>
</dbReference>
<name>A0A9D4LZC6_DREPO</name>
<keyword evidence="2" id="KW-1185">Reference proteome</keyword>
<proteinExistence type="predicted"/>
<gene>
    <name evidence="1" type="ORF">DPMN_030617</name>
</gene>
<evidence type="ECO:0000313" key="1">
    <source>
        <dbReference type="EMBL" id="KAH3867488.1"/>
    </source>
</evidence>
<comment type="caution">
    <text evidence="1">The sequence shown here is derived from an EMBL/GenBank/DDBJ whole genome shotgun (WGS) entry which is preliminary data.</text>
</comment>
<dbReference type="EMBL" id="JAIWYP010000002">
    <property type="protein sequence ID" value="KAH3867488.1"/>
    <property type="molecule type" value="Genomic_DNA"/>
</dbReference>
<reference evidence="1" key="1">
    <citation type="journal article" date="2019" name="bioRxiv">
        <title>The Genome of the Zebra Mussel, Dreissena polymorpha: A Resource for Invasive Species Research.</title>
        <authorList>
            <person name="McCartney M.A."/>
            <person name="Auch B."/>
            <person name="Kono T."/>
            <person name="Mallez S."/>
            <person name="Zhang Y."/>
            <person name="Obille A."/>
            <person name="Becker A."/>
            <person name="Abrahante J.E."/>
            <person name="Garbe J."/>
            <person name="Badalamenti J.P."/>
            <person name="Herman A."/>
            <person name="Mangelson H."/>
            <person name="Liachko I."/>
            <person name="Sullivan S."/>
            <person name="Sone E.D."/>
            <person name="Koren S."/>
            <person name="Silverstein K.A.T."/>
            <person name="Beckman K.B."/>
            <person name="Gohl D.M."/>
        </authorList>
    </citation>
    <scope>NUCLEOTIDE SEQUENCE</scope>
    <source>
        <strain evidence="1">Duluth1</strain>
        <tissue evidence="1">Whole animal</tissue>
    </source>
</reference>
<protein>
    <submittedName>
        <fullName evidence="1">Uncharacterized protein</fullName>
    </submittedName>
</protein>
<dbReference type="AlphaFoldDB" id="A0A9D4LZC6"/>
<sequence length="67" mass="7408">MDAKPGRPPVVPLEIEEKIIDQVKTAASCGFGITRRELLVKTGRLCQKIGMKTPFKKEFPGKAILKV</sequence>
<evidence type="ECO:0000313" key="2">
    <source>
        <dbReference type="Proteomes" id="UP000828390"/>
    </source>
</evidence>
<reference evidence="1" key="2">
    <citation type="submission" date="2020-11" db="EMBL/GenBank/DDBJ databases">
        <authorList>
            <person name="McCartney M.A."/>
            <person name="Auch B."/>
            <person name="Kono T."/>
            <person name="Mallez S."/>
            <person name="Becker A."/>
            <person name="Gohl D.M."/>
            <person name="Silverstein K.A.T."/>
            <person name="Koren S."/>
            <person name="Bechman K.B."/>
            <person name="Herman A."/>
            <person name="Abrahante J.E."/>
            <person name="Garbe J."/>
        </authorList>
    </citation>
    <scope>NUCLEOTIDE SEQUENCE</scope>
    <source>
        <strain evidence="1">Duluth1</strain>
        <tissue evidence="1">Whole animal</tissue>
    </source>
</reference>
<organism evidence="1 2">
    <name type="scientific">Dreissena polymorpha</name>
    <name type="common">Zebra mussel</name>
    <name type="synonym">Mytilus polymorpha</name>
    <dbReference type="NCBI Taxonomy" id="45954"/>
    <lineage>
        <taxon>Eukaryota</taxon>
        <taxon>Metazoa</taxon>
        <taxon>Spiralia</taxon>
        <taxon>Lophotrochozoa</taxon>
        <taxon>Mollusca</taxon>
        <taxon>Bivalvia</taxon>
        <taxon>Autobranchia</taxon>
        <taxon>Heteroconchia</taxon>
        <taxon>Euheterodonta</taxon>
        <taxon>Imparidentia</taxon>
        <taxon>Neoheterodontei</taxon>
        <taxon>Myida</taxon>
        <taxon>Dreissenoidea</taxon>
        <taxon>Dreissenidae</taxon>
        <taxon>Dreissena</taxon>
    </lineage>
</organism>
<accession>A0A9D4LZC6</accession>